<dbReference type="AlphaFoldDB" id="Q1IR16"/>
<dbReference type="SUPFAM" id="SSF48452">
    <property type="entry name" value="TPR-like"/>
    <property type="match status" value="1"/>
</dbReference>
<gene>
    <name evidence="8" type="ordered locus">Acid345_1683</name>
</gene>
<feature type="repeat" description="TPR" evidence="3">
    <location>
        <begin position="819"/>
        <end position="852"/>
    </location>
</feature>
<dbReference type="EMBL" id="CP000360">
    <property type="protein sequence ID" value="ABF40684.1"/>
    <property type="molecule type" value="Genomic_DNA"/>
</dbReference>
<sequence>MRKLGFALLAFLVVSAIYLYAWPAPNLVYPAVVLAHAGFGVLVTLLGLRYIPKLRTSGLLAGSAGALMGVGAVIGIVLIFIGTSRPQRYALWAHIAFCVVAVVLLATWLVRQRRANSGVSSGTPWGAFAGIVALVAVVSVAAWYARGFWSKQYAIKNPNAAPLTMDDEGDGSTGMFFPSSAQVAGKRKIPAKFFMESDACARCHQDIYNQWQKSAHHFSSFNNQWYRKSIEYMQDVRGTKPSKWCGGCHDPAVLYSGLMDTPIKQIIHRPESQAGLGCMMCHSIVKVKSTMGQADFMLEYPELHELAATKNPVMRALHDFTIKLNPEPHRRVFLKPFMKEQTAEFCSSCHKVHLDAPVNNYRWIRGFNEYDNWQASGVSGFGARSFYYPPKSQQCADCHMPAAKSNDFGNIDGFVHSHQFPGANTALPTANEDPAQLKLIENFLKTAVTVDIFAISHAATPVGGTAQAENSTSFAVGEEAEVKTTGENTTESVPVTAPLDETNPVLRRGESVRMDVVVRTRKVGHFFPGGTVDAFDTWLELKAVDDKGQPVFWSGKVEDDGKGPVEKGAHFYRSLQIDEHGNEINKRNAWSTRSTVYVRLIPPGAADTVHFRVNVPENVGDKIKFTARLCYRKFSWYNTHFAYAGQSKDRVAEPLTKASYDDRGFTFDGDLADVSGKMKSVPDLPIEVLAEKTVELRVVPKNTPLETPKTVTKKDEWQRWNDYGIGLLLQGDLKGAAAAFVKVTEADPNNPDGWVNLGRVAVQEGDMERAREVLTKALKINANLARARFFYARVLRSDGNYDGAAQELQAVLAQYPKDRVVRNDLGRIYFLQRKYDQAIAELQQVMEVDPEDLQANYNLMLCYRGLGKTEVAADYEKRYLRFKADEASQAISGEYRRKHPEDNNERQQIHEHVSVPLGPTSKSVTPVKTAKTTQTHGASAGK</sequence>
<feature type="transmembrane region" description="Helical" evidence="5">
    <location>
        <begin position="122"/>
        <end position="145"/>
    </location>
</feature>
<feature type="repeat" description="TPR" evidence="3">
    <location>
        <begin position="751"/>
        <end position="784"/>
    </location>
</feature>
<name>Q1IR16_KORVE</name>
<keyword evidence="9" id="KW-1185">Reference proteome</keyword>
<feature type="domain" description="Cytochrome c-552/4" evidence="6">
    <location>
        <begin position="199"/>
        <end position="283"/>
    </location>
</feature>
<evidence type="ECO:0000259" key="6">
    <source>
        <dbReference type="Pfam" id="PF13435"/>
    </source>
</evidence>
<dbReference type="KEGG" id="aba:Acid345_1683"/>
<protein>
    <submittedName>
        <fullName evidence="8">Tetratricopeptide repeat protein</fullName>
    </submittedName>
</protein>
<keyword evidence="5" id="KW-1133">Transmembrane helix</keyword>
<dbReference type="Gene3D" id="1.10.1130.10">
    <property type="entry name" value="Flavocytochrome C3, Chain A"/>
    <property type="match status" value="1"/>
</dbReference>
<dbReference type="eggNOG" id="COG0457">
    <property type="taxonomic scope" value="Bacteria"/>
</dbReference>
<keyword evidence="2 3" id="KW-0802">TPR repeat</keyword>
<dbReference type="InterPro" id="IPR056413">
    <property type="entry name" value="TPR_CcmH_CycH"/>
</dbReference>
<evidence type="ECO:0000256" key="4">
    <source>
        <dbReference type="SAM" id="MobiDB-lite"/>
    </source>
</evidence>
<dbReference type="HOGENOM" id="CLU_013590_0_0_0"/>
<feature type="compositionally biased region" description="Polar residues" evidence="4">
    <location>
        <begin position="920"/>
        <end position="942"/>
    </location>
</feature>
<dbReference type="OrthoDB" id="9814800at2"/>
<evidence type="ECO:0000256" key="2">
    <source>
        <dbReference type="ARBA" id="ARBA00022803"/>
    </source>
</evidence>
<dbReference type="InterPro" id="IPR036280">
    <property type="entry name" value="Multihaem_cyt_sf"/>
</dbReference>
<dbReference type="PANTHER" id="PTHR45586">
    <property type="entry name" value="TPR REPEAT-CONTAINING PROTEIN PA4667"/>
    <property type="match status" value="1"/>
</dbReference>
<dbReference type="SUPFAM" id="SSF48695">
    <property type="entry name" value="Multiheme cytochromes"/>
    <property type="match status" value="1"/>
</dbReference>
<dbReference type="InterPro" id="IPR019734">
    <property type="entry name" value="TPR_rpt"/>
</dbReference>
<dbReference type="Proteomes" id="UP000002432">
    <property type="component" value="Chromosome"/>
</dbReference>
<dbReference type="SMART" id="SM00028">
    <property type="entry name" value="TPR"/>
    <property type="match status" value="4"/>
</dbReference>
<dbReference type="PROSITE" id="PS50005">
    <property type="entry name" value="TPR"/>
    <property type="match status" value="2"/>
</dbReference>
<dbReference type="STRING" id="204669.Acid345_1683"/>
<proteinExistence type="predicted"/>
<dbReference type="EnsemblBacteria" id="ABF40684">
    <property type="protein sequence ID" value="ABF40684"/>
    <property type="gene ID" value="Acid345_1683"/>
</dbReference>
<feature type="domain" description="Cytochrome c-type biogenesis protein H TPR" evidence="7">
    <location>
        <begin position="746"/>
        <end position="851"/>
    </location>
</feature>
<evidence type="ECO:0000256" key="3">
    <source>
        <dbReference type="PROSITE-ProRule" id="PRU00339"/>
    </source>
</evidence>
<dbReference type="InterPro" id="IPR011990">
    <property type="entry name" value="TPR-like_helical_dom_sf"/>
</dbReference>
<dbReference type="Pfam" id="PF23914">
    <property type="entry name" value="TPR_CcmH_CycH"/>
    <property type="match status" value="1"/>
</dbReference>
<accession>Q1IR16</accession>
<feature type="region of interest" description="Disordered" evidence="4">
    <location>
        <begin position="891"/>
        <end position="942"/>
    </location>
</feature>
<keyword evidence="5" id="KW-0472">Membrane</keyword>
<reference evidence="8 9" key="1">
    <citation type="journal article" date="2009" name="Appl. Environ. Microbiol.">
        <title>Three genomes from the phylum Acidobacteria provide insight into the lifestyles of these microorganisms in soils.</title>
        <authorList>
            <person name="Ward N.L."/>
            <person name="Challacombe J.F."/>
            <person name="Janssen P.H."/>
            <person name="Henrissat B."/>
            <person name="Coutinho P.M."/>
            <person name="Wu M."/>
            <person name="Xie G."/>
            <person name="Haft D.H."/>
            <person name="Sait M."/>
            <person name="Badger J."/>
            <person name="Barabote R.D."/>
            <person name="Bradley B."/>
            <person name="Brettin T.S."/>
            <person name="Brinkac L.M."/>
            <person name="Bruce D."/>
            <person name="Creasy T."/>
            <person name="Daugherty S.C."/>
            <person name="Davidsen T.M."/>
            <person name="DeBoy R.T."/>
            <person name="Detter J.C."/>
            <person name="Dodson R.J."/>
            <person name="Durkin A.S."/>
            <person name="Ganapathy A."/>
            <person name="Gwinn-Giglio M."/>
            <person name="Han C.S."/>
            <person name="Khouri H."/>
            <person name="Kiss H."/>
            <person name="Kothari S.P."/>
            <person name="Madupu R."/>
            <person name="Nelson K.E."/>
            <person name="Nelson W.C."/>
            <person name="Paulsen I."/>
            <person name="Penn K."/>
            <person name="Ren Q."/>
            <person name="Rosovitz M.J."/>
            <person name="Selengut J.D."/>
            <person name="Shrivastava S."/>
            <person name="Sullivan S.A."/>
            <person name="Tapia R."/>
            <person name="Thompson L.S."/>
            <person name="Watkins K.L."/>
            <person name="Yang Q."/>
            <person name="Yu C."/>
            <person name="Zafar N."/>
            <person name="Zhou L."/>
            <person name="Kuske C.R."/>
        </authorList>
    </citation>
    <scope>NUCLEOTIDE SEQUENCE [LARGE SCALE GENOMIC DNA]</scope>
    <source>
        <strain evidence="8 9">Ellin345</strain>
    </source>
</reference>
<keyword evidence="1" id="KW-0677">Repeat</keyword>
<dbReference type="Gene3D" id="1.25.40.10">
    <property type="entry name" value="Tetratricopeptide repeat domain"/>
    <property type="match status" value="1"/>
</dbReference>
<evidence type="ECO:0000313" key="9">
    <source>
        <dbReference type="Proteomes" id="UP000002432"/>
    </source>
</evidence>
<dbReference type="PANTHER" id="PTHR45586:SF1">
    <property type="entry name" value="LIPOPOLYSACCHARIDE ASSEMBLY PROTEIN B"/>
    <property type="match status" value="1"/>
</dbReference>
<evidence type="ECO:0000256" key="1">
    <source>
        <dbReference type="ARBA" id="ARBA00022737"/>
    </source>
</evidence>
<dbReference type="RefSeq" id="WP_011522486.1">
    <property type="nucleotide sequence ID" value="NC_008009.1"/>
</dbReference>
<dbReference type="InterPro" id="IPR023155">
    <property type="entry name" value="Cyt_c-552/4"/>
</dbReference>
<feature type="transmembrane region" description="Helical" evidence="5">
    <location>
        <begin position="31"/>
        <end position="51"/>
    </location>
</feature>
<dbReference type="Pfam" id="PF13435">
    <property type="entry name" value="Cytochrome_C554"/>
    <property type="match status" value="1"/>
</dbReference>
<keyword evidence="5" id="KW-0812">Transmembrane</keyword>
<feature type="transmembrane region" description="Helical" evidence="5">
    <location>
        <begin position="89"/>
        <end position="110"/>
    </location>
</feature>
<dbReference type="InterPro" id="IPR051012">
    <property type="entry name" value="CellSynth/LPSAsmb/PSIAsmb"/>
</dbReference>
<evidence type="ECO:0000259" key="7">
    <source>
        <dbReference type="Pfam" id="PF23914"/>
    </source>
</evidence>
<organism evidence="8 9">
    <name type="scientific">Koribacter versatilis (strain Ellin345)</name>
    <dbReference type="NCBI Taxonomy" id="204669"/>
    <lineage>
        <taxon>Bacteria</taxon>
        <taxon>Pseudomonadati</taxon>
        <taxon>Acidobacteriota</taxon>
        <taxon>Terriglobia</taxon>
        <taxon>Terriglobales</taxon>
        <taxon>Candidatus Korobacteraceae</taxon>
        <taxon>Candidatus Korobacter</taxon>
    </lineage>
</organism>
<evidence type="ECO:0000313" key="8">
    <source>
        <dbReference type="EMBL" id="ABF40684.1"/>
    </source>
</evidence>
<feature type="transmembrane region" description="Helical" evidence="5">
    <location>
        <begin position="58"/>
        <end position="83"/>
    </location>
</feature>
<evidence type="ECO:0000256" key="5">
    <source>
        <dbReference type="SAM" id="Phobius"/>
    </source>
</evidence>
<feature type="compositionally biased region" description="Basic and acidic residues" evidence="4">
    <location>
        <begin position="899"/>
        <end position="913"/>
    </location>
</feature>